<sequence length="234" mass="25101">MAEYSTPRRRRRLFLPSSGAESTPVIILGMGRFGQALGEELQSRRVEVLAVDADQRRVQELADDFDHIVCADTTQPNTLKQLGVADAKRVVIAIGSDLESSILTASAVVDLGVPAIWAKADSAAHEKILRQIGVHHIIMPEADTGRRIAHLIDGQVTDFIEFDPGFALAKMVLPEHAEGKTSREIRATGAGVAVVALSRQGSDYMLPSPKDPLQPGDLVVMAGSADDLEAFAAD</sequence>
<accession>A0A9X1QSP9</accession>
<dbReference type="InterPro" id="IPR006037">
    <property type="entry name" value="RCK_C"/>
</dbReference>
<dbReference type="SUPFAM" id="SSF116726">
    <property type="entry name" value="TrkA C-terminal domain-like"/>
    <property type="match status" value="1"/>
</dbReference>
<dbReference type="InterPro" id="IPR036291">
    <property type="entry name" value="NAD(P)-bd_dom_sf"/>
</dbReference>
<dbReference type="PROSITE" id="PS51202">
    <property type="entry name" value="RCK_C"/>
    <property type="match status" value="1"/>
</dbReference>
<organism evidence="3 4">
    <name type="scientific">Corynebacterium uropygiale</name>
    <dbReference type="NCBI Taxonomy" id="1775911"/>
    <lineage>
        <taxon>Bacteria</taxon>
        <taxon>Bacillati</taxon>
        <taxon>Actinomycetota</taxon>
        <taxon>Actinomycetes</taxon>
        <taxon>Mycobacteriales</taxon>
        <taxon>Corynebacteriaceae</taxon>
        <taxon>Corynebacterium</taxon>
    </lineage>
</organism>
<dbReference type="GO" id="GO:0008324">
    <property type="term" value="F:monoatomic cation transmembrane transporter activity"/>
    <property type="evidence" value="ECO:0007669"/>
    <property type="project" value="InterPro"/>
</dbReference>
<evidence type="ECO:0000259" key="2">
    <source>
        <dbReference type="PROSITE" id="PS51202"/>
    </source>
</evidence>
<dbReference type="PROSITE" id="PS51201">
    <property type="entry name" value="RCK_N"/>
    <property type="match status" value="1"/>
</dbReference>
<dbReference type="Pfam" id="PF02080">
    <property type="entry name" value="TrkA_C"/>
    <property type="match status" value="1"/>
</dbReference>
<evidence type="ECO:0000313" key="4">
    <source>
        <dbReference type="Proteomes" id="UP001139336"/>
    </source>
</evidence>
<feature type="domain" description="RCK C-terminal" evidence="2">
    <location>
        <begin position="154"/>
        <end position="234"/>
    </location>
</feature>
<dbReference type="Gene3D" id="3.40.50.720">
    <property type="entry name" value="NAD(P)-binding Rossmann-like Domain"/>
    <property type="match status" value="1"/>
</dbReference>
<dbReference type="EMBL" id="JAKGSI010000005">
    <property type="protein sequence ID" value="MCF4007510.1"/>
    <property type="molecule type" value="Genomic_DNA"/>
</dbReference>
<dbReference type="RefSeq" id="WP_236119646.1">
    <property type="nucleotide sequence ID" value="NZ_JAKGSI010000005.1"/>
</dbReference>
<dbReference type="InterPro" id="IPR003148">
    <property type="entry name" value="RCK_N"/>
</dbReference>
<dbReference type="InterPro" id="IPR036721">
    <property type="entry name" value="RCK_C_sf"/>
</dbReference>
<protein>
    <submittedName>
        <fullName evidence="3">TrkA family potassium uptake protein</fullName>
    </submittedName>
</protein>
<gene>
    <name evidence="3" type="ORF">L1O03_10075</name>
</gene>
<reference evidence="3" key="1">
    <citation type="submission" date="2022-01" db="EMBL/GenBank/DDBJ databases">
        <title>Corynebacterium sp. nov isolated from isolated from the feces of the greater white-fronted geese (Anser albifrons) at Poyang Lake, PR China.</title>
        <authorList>
            <person name="Liu Q."/>
        </authorList>
    </citation>
    <scope>NUCLEOTIDE SEQUENCE</scope>
    <source>
        <strain evidence="3">JCM 32435</strain>
    </source>
</reference>
<dbReference type="Pfam" id="PF02254">
    <property type="entry name" value="TrkA_N"/>
    <property type="match status" value="1"/>
</dbReference>
<name>A0A9X1QSP9_9CORY</name>
<comment type="caution">
    <text evidence="3">The sequence shown here is derived from an EMBL/GenBank/DDBJ whole genome shotgun (WGS) entry which is preliminary data.</text>
</comment>
<dbReference type="PANTHER" id="PTHR43833">
    <property type="entry name" value="POTASSIUM CHANNEL PROTEIN 2-RELATED-RELATED"/>
    <property type="match status" value="1"/>
</dbReference>
<proteinExistence type="predicted"/>
<keyword evidence="4" id="KW-1185">Reference proteome</keyword>
<dbReference type="Proteomes" id="UP001139336">
    <property type="component" value="Unassembled WGS sequence"/>
</dbReference>
<dbReference type="PANTHER" id="PTHR43833:SF7">
    <property type="entry name" value="KTR SYSTEM POTASSIUM UPTAKE PROTEIN C"/>
    <property type="match status" value="1"/>
</dbReference>
<dbReference type="AlphaFoldDB" id="A0A9X1QSP9"/>
<dbReference type="SUPFAM" id="SSF51735">
    <property type="entry name" value="NAD(P)-binding Rossmann-fold domains"/>
    <property type="match status" value="1"/>
</dbReference>
<dbReference type="InterPro" id="IPR050721">
    <property type="entry name" value="Trk_Ktr_HKT_K-transport"/>
</dbReference>
<evidence type="ECO:0000259" key="1">
    <source>
        <dbReference type="PROSITE" id="PS51201"/>
    </source>
</evidence>
<evidence type="ECO:0000313" key="3">
    <source>
        <dbReference type="EMBL" id="MCF4007510.1"/>
    </source>
</evidence>
<feature type="domain" description="RCK N-terminal" evidence="1">
    <location>
        <begin position="22"/>
        <end position="138"/>
    </location>
</feature>
<dbReference type="GO" id="GO:0006813">
    <property type="term" value="P:potassium ion transport"/>
    <property type="evidence" value="ECO:0007669"/>
    <property type="project" value="InterPro"/>
</dbReference>
<dbReference type="Gene3D" id="3.30.70.1450">
    <property type="entry name" value="Regulator of K+ conductance, C-terminal domain"/>
    <property type="match status" value="1"/>
</dbReference>